<dbReference type="GO" id="GO:0051607">
    <property type="term" value="P:defense response to virus"/>
    <property type="evidence" value="ECO:0007669"/>
    <property type="project" value="TreeGrafter"/>
</dbReference>
<dbReference type="Pfam" id="PF14559">
    <property type="entry name" value="TPR_19"/>
    <property type="match status" value="1"/>
</dbReference>
<dbReference type="PANTHER" id="PTHR10271:SF29">
    <property type="entry name" value="INTERFERON-INDUCED PROTEIN WITH TETRATRICOPEPTIDE REPEATS-RELATED"/>
    <property type="match status" value="1"/>
</dbReference>
<evidence type="ECO:0000313" key="5">
    <source>
        <dbReference type="Ensembl" id="ENSPNAP00000008248.2"/>
    </source>
</evidence>
<protein>
    <recommendedName>
        <fullName evidence="7">Interferon-induced protein with tetratricopeptide repeats 5</fullName>
    </recommendedName>
</protein>
<organism evidence="5 6">
    <name type="scientific">Pygocentrus nattereri</name>
    <name type="common">Red-bellied piranha</name>
    <dbReference type="NCBI Taxonomy" id="42514"/>
    <lineage>
        <taxon>Eukaryota</taxon>
        <taxon>Metazoa</taxon>
        <taxon>Chordata</taxon>
        <taxon>Craniata</taxon>
        <taxon>Vertebrata</taxon>
        <taxon>Euteleostomi</taxon>
        <taxon>Actinopterygii</taxon>
        <taxon>Neopterygii</taxon>
        <taxon>Teleostei</taxon>
        <taxon>Ostariophysi</taxon>
        <taxon>Characiformes</taxon>
        <taxon>Characoidei</taxon>
        <taxon>Pygocentrus</taxon>
    </lineage>
</organism>
<dbReference type="STRING" id="42514.ENSPNAP00000008248"/>
<evidence type="ECO:0000256" key="4">
    <source>
        <dbReference type="PROSITE-ProRule" id="PRU00339"/>
    </source>
</evidence>
<dbReference type="FunFam" id="1.25.40.10:FF:000032">
    <property type="entry name" value="Interferon-induced protein with tetratricopeptide repeats 5"/>
    <property type="match status" value="1"/>
</dbReference>
<dbReference type="Pfam" id="PF13424">
    <property type="entry name" value="TPR_12"/>
    <property type="match status" value="1"/>
</dbReference>
<dbReference type="Ensembl" id="ENSPNAT00000001003.2">
    <property type="protein sequence ID" value="ENSPNAP00000007935.2"/>
    <property type="gene ID" value="ENSPNAG00000033206.1"/>
</dbReference>
<dbReference type="Pfam" id="PF13181">
    <property type="entry name" value="TPR_8"/>
    <property type="match status" value="2"/>
</dbReference>
<dbReference type="Proteomes" id="UP001501920">
    <property type="component" value="Chromosome 13"/>
</dbReference>
<dbReference type="PROSITE" id="PS50005">
    <property type="entry name" value="TPR"/>
    <property type="match status" value="3"/>
</dbReference>
<dbReference type="OMA" id="DHQVKDS"/>
<dbReference type="InterPro" id="IPR019734">
    <property type="entry name" value="TPR_rpt"/>
</dbReference>
<name>A0A3B4C988_PYGNA</name>
<feature type="repeat" description="TPR" evidence="4">
    <location>
        <begin position="53"/>
        <end position="86"/>
    </location>
</feature>
<keyword evidence="6" id="KW-1185">Reference proteome</keyword>
<dbReference type="STRING" id="42514.ENSPNAP00000007935"/>
<dbReference type="InterPro" id="IPR011990">
    <property type="entry name" value="TPR-like_helical_dom_sf"/>
</dbReference>
<evidence type="ECO:0000256" key="3">
    <source>
        <dbReference type="ARBA" id="ARBA00038336"/>
    </source>
</evidence>
<evidence type="ECO:0000256" key="2">
    <source>
        <dbReference type="ARBA" id="ARBA00022803"/>
    </source>
</evidence>
<dbReference type="GO" id="GO:0005829">
    <property type="term" value="C:cytosol"/>
    <property type="evidence" value="ECO:0007669"/>
    <property type="project" value="TreeGrafter"/>
</dbReference>
<feature type="repeat" description="TPR" evidence="4">
    <location>
        <begin position="432"/>
        <end position="465"/>
    </location>
</feature>
<reference evidence="5 6" key="1">
    <citation type="submission" date="2020-10" db="EMBL/GenBank/DDBJ databases">
        <title>Pygocentrus nattereri (red-bellied piranha) genome, fPygNat1, primary haplotype.</title>
        <authorList>
            <person name="Myers G."/>
            <person name="Meyer A."/>
            <person name="Karagic N."/>
            <person name="Pippel M."/>
            <person name="Winkler S."/>
            <person name="Tracey A."/>
            <person name="Wood J."/>
            <person name="Formenti G."/>
            <person name="Howe K."/>
            <person name="Fedrigo O."/>
            <person name="Jarvis E.D."/>
        </authorList>
    </citation>
    <scope>NUCLEOTIDE SEQUENCE [LARGE SCALE GENOMIC DNA]</scope>
</reference>
<dbReference type="PANTHER" id="PTHR10271">
    <property type="entry name" value="INTERFERON-INDUCED PROTEIN WITH TETRATRICOPEPTIDE REPEATS"/>
    <property type="match status" value="1"/>
</dbReference>
<dbReference type="SMART" id="SM00028">
    <property type="entry name" value="TPR"/>
    <property type="match status" value="7"/>
</dbReference>
<keyword evidence="2 4" id="KW-0802">TPR repeat</keyword>
<dbReference type="Ensembl" id="ENSPNAT00000000464.2">
    <property type="protein sequence ID" value="ENSPNAP00000008248.2"/>
    <property type="gene ID" value="ENSPNAG00000033206.1"/>
</dbReference>
<proteinExistence type="inferred from homology"/>
<feature type="repeat" description="TPR" evidence="4">
    <location>
        <begin position="249"/>
        <end position="282"/>
    </location>
</feature>
<dbReference type="AlphaFoldDB" id="A0A3B4C988"/>
<sequence>MSSTEDIVFKTKLLQLECHFTWALRKEDTDLTDLLNRLEDQINFDLGKKAGVARTYNSIGFVKYLLGSHDEALSHFQRSVELTKECHGEECDKLLVVPCGNLAWLHYNRKDYEECKSYLDQLKDIKEKYPPDSTSVPYPEVLGEKGWTFLKFSLKYYERSKECFRKALELEPDAGEYNAGYAIALYRTETEHTNPTDSPTIKQLRRAIETNPYDDVLKVLLGLRLAVYKKYDEAESLVEKALENSPEHPHVIRYVGIFFRNHGSVDRAVALLKRALERVPNSSLIHHQLALSYKKKQIDLHRAGSHHSKSAEIQRFRNQCIYHLEKAITLKPSFISAMSELALQYGQNQELSKAEEQFQATFQVATEKKDAYQLLLLYYAEFQEYGMRCESLAIKHYMQCLKMGPDKSEGRRSAGHLKRIAEKRISRNPKDAEAFGILGFIHKEKGEKRYAIECYEKALSYEDNAEYLSNLCDLRLSLQ</sequence>
<evidence type="ECO:0008006" key="7">
    <source>
        <dbReference type="Google" id="ProtNLM"/>
    </source>
</evidence>
<dbReference type="GeneTree" id="ENSGT00950000182946"/>
<dbReference type="Gene3D" id="1.25.40.10">
    <property type="entry name" value="Tetratricopeptide repeat domain"/>
    <property type="match status" value="3"/>
</dbReference>
<accession>A0A3B4C9N1</accession>
<dbReference type="SUPFAM" id="SSF48452">
    <property type="entry name" value="TPR-like"/>
    <property type="match status" value="3"/>
</dbReference>
<accession>A0A3B4C988</accession>
<reference evidence="5" key="2">
    <citation type="submission" date="2025-05" db="UniProtKB">
        <authorList>
            <consortium name="Ensembl"/>
        </authorList>
    </citation>
    <scope>IDENTIFICATION</scope>
</reference>
<evidence type="ECO:0000256" key="1">
    <source>
        <dbReference type="ARBA" id="ARBA00022737"/>
    </source>
</evidence>
<comment type="similarity">
    <text evidence="3">Belongs to the IFIT family.</text>
</comment>
<evidence type="ECO:0000313" key="6">
    <source>
        <dbReference type="Proteomes" id="UP001501920"/>
    </source>
</evidence>
<keyword evidence="1" id="KW-0677">Repeat</keyword>